<dbReference type="EMBL" id="JBHLTC010000032">
    <property type="protein sequence ID" value="MFC0627337.1"/>
    <property type="molecule type" value="Genomic_DNA"/>
</dbReference>
<evidence type="ECO:0000256" key="3">
    <source>
        <dbReference type="ARBA" id="ARBA00023027"/>
    </source>
</evidence>
<evidence type="ECO:0000256" key="2">
    <source>
        <dbReference type="ARBA" id="ARBA00023002"/>
    </source>
</evidence>
<accession>A0ABV6QUR0</accession>
<feature type="domain" description="NAD-dependent epimerase/dehydratase" evidence="4">
    <location>
        <begin position="3"/>
        <end position="167"/>
    </location>
</feature>
<protein>
    <submittedName>
        <fullName evidence="5">NAD-dependent epimerase/dehydratase family protein</fullName>
    </submittedName>
</protein>
<dbReference type="InterPro" id="IPR001509">
    <property type="entry name" value="Epimerase_deHydtase"/>
</dbReference>
<organism evidence="5 6">
    <name type="scientific">Kribbella deserti</name>
    <dbReference type="NCBI Taxonomy" id="1926257"/>
    <lineage>
        <taxon>Bacteria</taxon>
        <taxon>Bacillati</taxon>
        <taxon>Actinomycetota</taxon>
        <taxon>Actinomycetes</taxon>
        <taxon>Propionibacteriales</taxon>
        <taxon>Kribbellaceae</taxon>
        <taxon>Kribbella</taxon>
    </lineage>
</organism>
<keyword evidence="6" id="KW-1185">Reference proteome</keyword>
<dbReference type="PANTHER" id="PTHR43103">
    <property type="entry name" value="NUCLEOSIDE-DIPHOSPHATE-SUGAR EPIMERASE"/>
    <property type="match status" value="1"/>
</dbReference>
<evidence type="ECO:0000259" key="4">
    <source>
        <dbReference type="Pfam" id="PF01370"/>
    </source>
</evidence>
<proteinExistence type="inferred from homology"/>
<evidence type="ECO:0000313" key="6">
    <source>
        <dbReference type="Proteomes" id="UP001589890"/>
    </source>
</evidence>
<gene>
    <name evidence="5" type="ORF">ACFFGN_24900</name>
</gene>
<name>A0ABV6QUR0_9ACTN</name>
<dbReference type="CDD" id="cd08946">
    <property type="entry name" value="SDR_e"/>
    <property type="match status" value="1"/>
</dbReference>
<comment type="similarity">
    <text evidence="1">Belongs to the NAD(P)-dependent epimerase/dehydratase family.</text>
</comment>
<keyword evidence="3" id="KW-0520">NAD</keyword>
<keyword evidence="2" id="KW-0560">Oxidoreductase</keyword>
<evidence type="ECO:0000313" key="5">
    <source>
        <dbReference type="EMBL" id="MFC0627337.1"/>
    </source>
</evidence>
<reference evidence="5 6" key="1">
    <citation type="submission" date="2024-09" db="EMBL/GenBank/DDBJ databases">
        <authorList>
            <person name="Sun Q."/>
            <person name="Mori K."/>
        </authorList>
    </citation>
    <scope>NUCLEOTIDE SEQUENCE [LARGE SCALE GENOMIC DNA]</scope>
    <source>
        <strain evidence="5 6">CGMCC 1.15906</strain>
    </source>
</reference>
<evidence type="ECO:0000256" key="1">
    <source>
        <dbReference type="ARBA" id="ARBA00007637"/>
    </source>
</evidence>
<comment type="caution">
    <text evidence="5">The sequence shown here is derived from an EMBL/GenBank/DDBJ whole genome shotgun (WGS) entry which is preliminary data.</text>
</comment>
<dbReference type="Proteomes" id="UP001589890">
    <property type="component" value="Unassembled WGS sequence"/>
</dbReference>
<dbReference type="SUPFAM" id="SSF51735">
    <property type="entry name" value="NAD(P)-binding Rossmann-fold domains"/>
    <property type="match status" value="1"/>
</dbReference>
<dbReference type="InterPro" id="IPR036291">
    <property type="entry name" value="NAD(P)-bd_dom_sf"/>
</dbReference>
<dbReference type="Pfam" id="PF01370">
    <property type="entry name" value="Epimerase"/>
    <property type="match status" value="1"/>
</dbReference>
<sequence>MKVLITGAAGTIGTMLRERLASADRTLRLLDVVEPPAAAPGEPVEVLPATSVTHLPALRFACEGVDAVIHLGGIPLEDHWEKILAVNIDGTRAVLEAARQAGVPRVILASSNHAVGFERRSEAPPGGLPATVPPKPDTYYGMSKAAMEALGSLYHSRFGMDVICLRIGSCRDQPVAASELPIWLSSDDMGRLAVAALETPSPGFRIVWGVSRNSSGWWSLAEGEAIGFHPQDDSAAFAANVDQDDTTNDLLGADFCRSPLGEPF</sequence>
<dbReference type="RefSeq" id="WP_380051889.1">
    <property type="nucleotide sequence ID" value="NZ_JBHLTC010000032.1"/>
</dbReference>
<dbReference type="PANTHER" id="PTHR43103:SF5">
    <property type="entry name" value="4-EPIMERASE, PUTATIVE (AFU_ORTHOLOGUE AFUA_7G00360)-RELATED"/>
    <property type="match status" value="1"/>
</dbReference>
<dbReference type="Gene3D" id="3.40.50.720">
    <property type="entry name" value="NAD(P)-binding Rossmann-like Domain"/>
    <property type="match status" value="1"/>
</dbReference>